<comment type="caution">
    <text evidence="20">The sequence shown here is derived from an EMBL/GenBank/DDBJ whole genome shotgun (WGS) entry which is preliminary data.</text>
</comment>
<dbReference type="RefSeq" id="WP_159762184.1">
    <property type="nucleotide sequence ID" value="NZ_WUUT01000001.1"/>
</dbReference>
<dbReference type="Proteomes" id="UP000466535">
    <property type="component" value="Unassembled WGS sequence"/>
</dbReference>
<comment type="caution">
    <text evidence="19">Lacks conserved residue(s) required for the propagation of feature annotation.</text>
</comment>
<comment type="catalytic activity">
    <reaction evidence="17 19">
        <text>alpha-ribazole + adenosylcob(III)inamide-GDP = adenosylcob(III)alamin + GMP + H(+)</text>
        <dbReference type="Rhea" id="RHEA:16049"/>
        <dbReference type="ChEBI" id="CHEBI:10329"/>
        <dbReference type="ChEBI" id="CHEBI:15378"/>
        <dbReference type="ChEBI" id="CHEBI:18408"/>
        <dbReference type="ChEBI" id="CHEBI:58115"/>
        <dbReference type="ChEBI" id="CHEBI:60487"/>
        <dbReference type="EC" id="2.7.8.26"/>
    </reaction>
</comment>
<dbReference type="GO" id="GO:0009236">
    <property type="term" value="P:cobalamin biosynthetic process"/>
    <property type="evidence" value="ECO:0007669"/>
    <property type="project" value="UniProtKB-UniRule"/>
</dbReference>
<evidence type="ECO:0000256" key="4">
    <source>
        <dbReference type="ARBA" id="ARBA00010561"/>
    </source>
</evidence>
<keyword evidence="8 19" id="KW-0169">Cobalamin biosynthesis</keyword>
<keyword evidence="9 19" id="KW-0808">Transferase</keyword>
<evidence type="ECO:0000256" key="1">
    <source>
        <dbReference type="ARBA" id="ARBA00001946"/>
    </source>
</evidence>
<feature type="transmembrane region" description="Helical" evidence="19">
    <location>
        <begin position="104"/>
        <end position="127"/>
    </location>
</feature>
<dbReference type="PANTHER" id="PTHR34148:SF1">
    <property type="entry name" value="ADENOSYLCOBINAMIDE-GDP RIBAZOLETRANSFERASE"/>
    <property type="match status" value="1"/>
</dbReference>
<keyword evidence="11 19" id="KW-0460">Magnesium</keyword>
<dbReference type="Pfam" id="PF02654">
    <property type="entry name" value="CobS"/>
    <property type="match status" value="1"/>
</dbReference>
<accession>A0A6B0T196</accession>
<keyword evidence="21" id="KW-1185">Reference proteome</keyword>
<evidence type="ECO:0000256" key="18">
    <source>
        <dbReference type="ARBA" id="ARBA00049504"/>
    </source>
</evidence>
<evidence type="ECO:0000256" key="15">
    <source>
        <dbReference type="ARBA" id="ARBA00032605"/>
    </source>
</evidence>
<dbReference type="OrthoDB" id="11748at2157"/>
<evidence type="ECO:0000256" key="14">
    <source>
        <dbReference type="ARBA" id="ARBA00025228"/>
    </source>
</evidence>
<keyword evidence="7 19" id="KW-1003">Cell membrane</keyword>
<name>A0A6B0T196_9EURY</name>
<evidence type="ECO:0000256" key="6">
    <source>
        <dbReference type="ARBA" id="ARBA00015850"/>
    </source>
</evidence>
<protein>
    <recommendedName>
        <fullName evidence="6 19">Adenosylcobinamide-GDP ribazoletransferase</fullName>
        <ecNumber evidence="5 19">2.7.8.26</ecNumber>
    </recommendedName>
    <alternativeName>
        <fullName evidence="16 19">Cobalamin synthase</fullName>
    </alternativeName>
    <alternativeName>
        <fullName evidence="15 19">Cobalamin-5'-phosphate synthase</fullName>
    </alternativeName>
</protein>
<comment type="subcellular location">
    <subcellularLocation>
        <location evidence="2 19">Cell membrane</location>
        <topology evidence="2 19">Multi-pass membrane protein</topology>
    </subcellularLocation>
</comment>
<evidence type="ECO:0000256" key="16">
    <source>
        <dbReference type="ARBA" id="ARBA00032853"/>
    </source>
</evidence>
<evidence type="ECO:0000256" key="10">
    <source>
        <dbReference type="ARBA" id="ARBA00022692"/>
    </source>
</evidence>
<dbReference type="GO" id="GO:0051073">
    <property type="term" value="F:adenosylcobinamide-GDP ribazoletransferase activity"/>
    <property type="evidence" value="ECO:0007669"/>
    <property type="project" value="UniProtKB-UniRule"/>
</dbReference>
<sequence>MSIAAVRGAVGFLSRIPVGGSERDWDAFRRTPTVFPVVGLLLGCLLAPVFLLPGPDVTAAVIFVALVYGLTGITHLDGVADLGDAAVVHGDPQRRRAVMTDTEVGTGGVLGVALVVFALGTAAVGVAGLPRRALALVVVAEVGAKAAMAGVVCLGTAAHDGLGSSLTGNATARDGVVVGLLAAPAALLSWPRLLPGAAALLGAGVSAAAVSRWARGRLGGVSGDVLGATNELARATALHAGVMAWTLS</sequence>
<comment type="function">
    <text evidence="14 19">Joins adenosylcobinamide-GDP and alpha-ribazole to generate adenosylcobalamin (Ado-cobalamin). Also synthesizes adenosylcobalamin 5'-phosphate from adenosylcobinamide-GDP and alpha-ribazole 5'-phosphate.</text>
</comment>
<keyword evidence="12 19" id="KW-1133">Transmembrane helix</keyword>
<dbReference type="AlphaFoldDB" id="A0A6B0T196"/>
<dbReference type="HAMAP" id="MF_00719">
    <property type="entry name" value="CobS"/>
    <property type="match status" value="1"/>
</dbReference>
<evidence type="ECO:0000256" key="7">
    <source>
        <dbReference type="ARBA" id="ARBA00022475"/>
    </source>
</evidence>
<comment type="similarity">
    <text evidence="4 19">Belongs to the CobS family.</text>
</comment>
<feature type="transmembrane region" description="Helical" evidence="19">
    <location>
        <begin position="33"/>
        <end position="51"/>
    </location>
</feature>
<dbReference type="EC" id="2.7.8.26" evidence="5 19"/>
<evidence type="ECO:0000256" key="12">
    <source>
        <dbReference type="ARBA" id="ARBA00022989"/>
    </source>
</evidence>
<evidence type="ECO:0000256" key="8">
    <source>
        <dbReference type="ARBA" id="ARBA00022573"/>
    </source>
</evidence>
<gene>
    <name evidence="19 20" type="primary">cobS</name>
    <name evidence="20" type="ORF">GRX03_00125</name>
</gene>
<feature type="transmembrane region" description="Helical" evidence="19">
    <location>
        <begin position="57"/>
        <end position="76"/>
    </location>
</feature>
<keyword evidence="10 19" id="KW-0812">Transmembrane</keyword>
<comment type="pathway">
    <text evidence="3 19">Cofactor biosynthesis; adenosylcobalamin biosynthesis; adenosylcobalamin from cob(II)yrinate a,c-diamide: step 7/7.</text>
</comment>
<organism evidence="20 21">
    <name type="scientific">Halovenus carboxidivorans</name>
    <dbReference type="NCBI Taxonomy" id="2692199"/>
    <lineage>
        <taxon>Archaea</taxon>
        <taxon>Methanobacteriati</taxon>
        <taxon>Methanobacteriota</taxon>
        <taxon>Stenosarchaea group</taxon>
        <taxon>Halobacteria</taxon>
        <taxon>Halobacteriales</taxon>
        <taxon>Haloarculaceae</taxon>
        <taxon>Halovenus</taxon>
    </lineage>
</organism>
<evidence type="ECO:0000313" key="21">
    <source>
        <dbReference type="Proteomes" id="UP000466535"/>
    </source>
</evidence>
<dbReference type="GO" id="GO:0008818">
    <property type="term" value="F:cobalamin 5'-phosphate synthase activity"/>
    <property type="evidence" value="ECO:0007669"/>
    <property type="project" value="UniProtKB-UniRule"/>
</dbReference>
<evidence type="ECO:0000313" key="20">
    <source>
        <dbReference type="EMBL" id="MXR50016.1"/>
    </source>
</evidence>
<evidence type="ECO:0000256" key="17">
    <source>
        <dbReference type="ARBA" id="ARBA00048623"/>
    </source>
</evidence>
<evidence type="ECO:0000256" key="19">
    <source>
        <dbReference type="HAMAP-Rule" id="MF_00719"/>
    </source>
</evidence>
<evidence type="ECO:0000256" key="3">
    <source>
        <dbReference type="ARBA" id="ARBA00004663"/>
    </source>
</evidence>
<dbReference type="GO" id="GO:0005886">
    <property type="term" value="C:plasma membrane"/>
    <property type="evidence" value="ECO:0007669"/>
    <property type="project" value="UniProtKB-SubCell"/>
</dbReference>
<dbReference type="PANTHER" id="PTHR34148">
    <property type="entry name" value="ADENOSYLCOBINAMIDE-GDP RIBAZOLETRANSFERASE"/>
    <property type="match status" value="1"/>
</dbReference>
<dbReference type="NCBIfam" id="TIGR00317">
    <property type="entry name" value="cobS"/>
    <property type="match status" value="1"/>
</dbReference>
<keyword evidence="13 19" id="KW-0472">Membrane</keyword>
<comment type="catalytic activity">
    <reaction evidence="18 19">
        <text>alpha-ribazole 5'-phosphate + adenosylcob(III)inamide-GDP = adenosylcob(III)alamin 5'-phosphate + GMP + H(+)</text>
        <dbReference type="Rhea" id="RHEA:23560"/>
        <dbReference type="ChEBI" id="CHEBI:15378"/>
        <dbReference type="ChEBI" id="CHEBI:57918"/>
        <dbReference type="ChEBI" id="CHEBI:58115"/>
        <dbReference type="ChEBI" id="CHEBI:60487"/>
        <dbReference type="ChEBI" id="CHEBI:60493"/>
        <dbReference type="EC" id="2.7.8.26"/>
    </reaction>
</comment>
<dbReference type="EMBL" id="WUUT01000001">
    <property type="protein sequence ID" value="MXR50016.1"/>
    <property type="molecule type" value="Genomic_DNA"/>
</dbReference>
<reference evidence="20 21" key="1">
    <citation type="submission" date="2019-12" db="EMBL/GenBank/DDBJ databases">
        <title>Isolation and characterization of three novel carbon monoxide-oxidizing members of Halobacteria from salione crusts and soils.</title>
        <authorList>
            <person name="Myers M.R."/>
            <person name="King G.M."/>
        </authorList>
    </citation>
    <scope>NUCLEOTIDE SEQUENCE [LARGE SCALE GENOMIC DNA]</scope>
    <source>
        <strain evidence="20 21">WSH3</strain>
    </source>
</reference>
<proteinExistence type="inferred from homology"/>
<dbReference type="UniPathway" id="UPA00148">
    <property type="reaction ID" value="UER00238"/>
</dbReference>
<evidence type="ECO:0000256" key="2">
    <source>
        <dbReference type="ARBA" id="ARBA00004651"/>
    </source>
</evidence>
<evidence type="ECO:0000256" key="13">
    <source>
        <dbReference type="ARBA" id="ARBA00023136"/>
    </source>
</evidence>
<comment type="cofactor">
    <cofactor evidence="1 19">
        <name>Mg(2+)</name>
        <dbReference type="ChEBI" id="CHEBI:18420"/>
    </cofactor>
</comment>
<evidence type="ECO:0000256" key="5">
    <source>
        <dbReference type="ARBA" id="ARBA00013200"/>
    </source>
</evidence>
<evidence type="ECO:0000256" key="11">
    <source>
        <dbReference type="ARBA" id="ARBA00022842"/>
    </source>
</evidence>
<evidence type="ECO:0000256" key="9">
    <source>
        <dbReference type="ARBA" id="ARBA00022679"/>
    </source>
</evidence>
<dbReference type="InterPro" id="IPR003805">
    <property type="entry name" value="CobS"/>
</dbReference>